<feature type="coiled-coil region" evidence="1">
    <location>
        <begin position="300"/>
        <end position="327"/>
    </location>
</feature>
<evidence type="ECO:0000313" key="4">
    <source>
        <dbReference type="Proteomes" id="UP001172155"/>
    </source>
</evidence>
<feature type="compositionally biased region" description="Low complexity" evidence="2">
    <location>
        <begin position="134"/>
        <end position="148"/>
    </location>
</feature>
<dbReference type="AlphaFoldDB" id="A0AA40EPA9"/>
<feature type="compositionally biased region" description="Pro residues" evidence="2">
    <location>
        <begin position="379"/>
        <end position="401"/>
    </location>
</feature>
<evidence type="ECO:0000256" key="1">
    <source>
        <dbReference type="SAM" id="Coils"/>
    </source>
</evidence>
<keyword evidence="4" id="KW-1185">Reference proteome</keyword>
<proteinExistence type="predicted"/>
<comment type="caution">
    <text evidence="3">The sequence shown here is derived from an EMBL/GenBank/DDBJ whole genome shotgun (WGS) entry which is preliminary data.</text>
</comment>
<protein>
    <submittedName>
        <fullName evidence="3">Uncharacterized protein</fullName>
    </submittedName>
</protein>
<feature type="region of interest" description="Disordered" evidence="2">
    <location>
        <begin position="1"/>
        <end position="299"/>
    </location>
</feature>
<feature type="compositionally biased region" description="Pro residues" evidence="2">
    <location>
        <begin position="149"/>
        <end position="159"/>
    </location>
</feature>
<feature type="compositionally biased region" description="Basic residues" evidence="2">
    <location>
        <begin position="1"/>
        <end position="11"/>
    </location>
</feature>
<name>A0AA40EPA9_9PEZI</name>
<evidence type="ECO:0000256" key="2">
    <source>
        <dbReference type="SAM" id="MobiDB-lite"/>
    </source>
</evidence>
<keyword evidence="1" id="KW-0175">Coiled coil</keyword>
<dbReference type="Proteomes" id="UP001172155">
    <property type="component" value="Unassembled WGS sequence"/>
</dbReference>
<feature type="region of interest" description="Disordered" evidence="2">
    <location>
        <begin position="544"/>
        <end position="569"/>
    </location>
</feature>
<feature type="region of interest" description="Disordered" evidence="2">
    <location>
        <begin position="378"/>
        <end position="401"/>
    </location>
</feature>
<evidence type="ECO:0000313" key="3">
    <source>
        <dbReference type="EMBL" id="KAK0743014.1"/>
    </source>
</evidence>
<gene>
    <name evidence="3" type="ORF">B0T18DRAFT_447834</name>
</gene>
<organism evidence="3 4">
    <name type="scientific">Schizothecium vesticola</name>
    <dbReference type="NCBI Taxonomy" id="314040"/>
    <lineage>
        <taxon>Eukaryota</taxon>
        <taxon>Fungi</taxon>
        <taxon>Dikarya</taxon>
        <taxon>Ascomycota</taxon>
        <taxon>Pezizomycotina</taxon>
        <taxon>Sordariomycetes</taxon>
        <taxon>Sordariomycetidae</taxon>
        <taxon>Sordariales</taxon>
        <taxon>Schizotheciaceae</taxon>
        <taxon>Schizothecium</taxon>
    </lineage>
</organism>
<sequence length="667" mass="71176">MDTSAPKRRRTSPQSSIPVQPEAEAEAHDAPSNPTTGSPPPDRATAAKKRPSFASPTKASLERHNPEILRRRGSPPKPSRSDKNTALAASRPTSRGSISGPAPRDGSLGQQTAESASRKGKGLDAPGGEESFLRSPARRPAASARPSGIPKPRPLPPPGPEDDDEILNPFARRGLRRSPNPGAPAVEPTIPEPEPEPELPPTPEHPDPVVSTPPSGIHNTPSRRPRRSKALAERLKSSSPLKNVASSPDQPPSLPPKFRLPTKPSKLSQAVHADVTPTPTTTELRGLQPHDPDAPKKKHHDTLLAEIAALEADLVLASAENERLRQSHLSKTVPPPPPNSHAILSLLARHALPPSHDEPPTPSPDAWLLDPLSFLPFTKPTPFPPSTSPDPLPPPTSHHPLPLPAPAALPFLQVFSPLSFTSAISPLPDTDPLLQQHTITATAPRGLFAARVEMTVNTRTSAIVDLSVPRLDPAARAELGAFVEGITTAAAAGGSSATTNNVSVLMWAMGEWVRLATERARVWGVLEGELAGGGEGLRGMVRGMRRRKGKRRGKEDGEEGEEQGKGGVDLLPFMGRTSAEYEVPVLAAEDGERSTLRVQWRTRFDWTGEGRNEIGVLVGVPGRWHKSDDRGRLAGISGLFNELIEGGEDPLTAVRTVACLLAGEQWA</sequence>
<feature type="compositionally biased region" description="Polar residues" evidence="2">
    <location>
        <begin position="237"/>
        <end position="248"/>
    </location>
</feature>
<reference evidence="3" key="1">
    <citation type="submission" date="2023-06" db="EMBL/GenBank/DDBJ databases">
        <title>Genome-scale phylogeny and comparative genomics of the fungal order Sordariales.</title>
        <authorList>
            <consortium name="Lawrence Berkeley National Laboratory"/>
            <person name="Hensen N."/>
            <person name="Bonometti L."/>
            <person name="Westerberg I."/>
            <person name="Brannstrom I.O."/>
            <person name="Guillou S."/>
            <person name="Cros-Aarteil S."/>
            <person name="Calhoun S."/>
            <person name="Haridas S."/>
            <person name="Kuo A."/>
            <person name="Mondo S."/>
            <person name="Pangilinan J."/>
            <person name="Riley R."/>
            <person name="LaButti K."/>
            <person name="Andreopoulos B."/>
            <person name="Lipzen A."/>
            <person name="Chen C."/>
            <person name="Yanf M."/>
            <person name="Daum C."/>
            <person name="Ng V."/>
            <person name="Clum A."/>
            <person name="Steindorff A."/>
            <person name="Ohm R."/>
            <person name="Martin F."/>
            <person name="Silar P."/>
            <person name="Natvig D."/>
            <person name="Lalanne C."/>
            <person name="Gautier V."/>
            <person name="Ament-velasquez S.L."/>
            <person name="Kruys A."/>
            <person name="Hutchinson M.I."/>
            <person name="Powell A.J."/>
            <person name="Barry K."/>
            <person name="Miller A.N."/>
            <person name="Grigoriev I.V."/>
            <person name="Debuchy R."/>
            <person name="Gladieux P."/>
            <person name="Thoren M.H."/>
            <person name="Johannesson H."/>
        </authorList>
    </citation>
    <scope>NUCLEOTIDE SEQUENCE</scope>
    <source>
        <strain evidence="3">SMH3187-1</strain>
    </source>
</reference>
<accession>A0AA40EPA9</accession>
<dbReference type="EMBL" id="JAUKUD010000005">
    <property type="protein sequence ID" value="KAK0743014.1"/>
    <property type="molecule type" value="Genomic_DNA"/>
</dbReference>
<feature type="compositionally biased region" description="Basic and acidic residues" evidence="2">
    <location>
        <begin position="60"/>
        <end position="70"/>
    </location>
</feature>